<feature type="binding site" evidence="8">
    <location>
        <position position="216"/>
    </location>
    <ligand>
        <name>NADP(+)</name>
        <dbReference type="ChEBI" id="CHEBI:58349"/>
    </ligand>
</feature>
<feature type="binding site" evidence="8">
    <location>
        <position position="218"/>
    </location>
    <ligand>
        <name>shikimate</name>
        <dbReference type="ChEBI" id="CHEBI:36208"/>
    </ligand>
</feature>
<dbReference type="Pfam" id="PF08501">
    <property type="entry name" value="Shikimate_dh_N"/>
    <property type="match status" value="1"/>
</dbReference>
<dbReference type="AlphaFoldDB" id="A0A0K6GSL8"/>
<dbReference type="InterPro" id="IPR022893">
    <property type="entry name" value="Shikimate_DH_fam"/>
</dbReference>
<dbReference type="InterPro" id="IPR006151">
    <property type="entry name" value="Shikm_DH/Glu-tRNA_Rdtase"/>
</dbReference>
<dbReference type="Pfam" id="PF01488">
    <property type="entry name" value="Shikimate_DH"/>
    <property type="match status" value="1"/>
</dbReference>
<dbReference type="InterPro" id="IPR046346">
    <property type="entry name" value="Aminoacid_DH-like_N_sf"/>
</dbReference>
<keyword evidence="3 8" id="KW-0028">Amino-acid biosynthesis</keyword>
<dbReference type="Gene3D" id="3.40.50.720">
    <property type="entry name" value="NAD(P)-binding Rossmann-like Domain"/>
    <property type="match status" value="1"/>
</dbReference>
<evidence type="ECO:0000256" key="5">
    <source>
        <dbReference type="ARBA" id="ARBA00023002"/>
    </source>
</evidence>
<keyword evidence="4 8" id="KW-0521">NADP</keyword>
<evidence type="ECO:0000259" key="9">
    <source>
        <dbReference type="Pfam" id="PF01488"/>
    </source>
</evidence>
<dbReference type="OrthoDB" id="9776868at2"/>
<dbReference type="GO" id="GO:0004764">
    <property type="term" value="F:shikimate 3-dehydrogenase (NADP+) activity"/>
    <property type="evidence" value="ECO:0007669"/>
    <property type="project" value="UniProtKB-UniRule"/>
</dbReference>
<dbReference type="Pfam" id="PF18317">
    <property type="entry name" value="SDH_C"/>
    <property type="match status" value="1"/>
</dbReference>
<feature type="binding site" evidence="8">
    <location>
        <position position="87"/>
    </location>
    <ligand>
        <name>shikimate</name>
        <dbReference type="ChEBI" id="CHEBI:36208"/>
    </ligand>
</feature>
<dbReference type="CDD" id="cd01065">
    <property type="entry name" value="NAD_bind_Shikimate_DH"/>
    <property type="match status" value="1"/>
</dbReference>
<keyword evidence="13" id="KW-1185">Reference proteome</keyword>
<feature type="binding site" evidence="8">
    <location>
        <position position="240"/>
    </location>
    <ligand>
        <name>NADP(+)</name>
        <dbReference type="ChEBI" id="CHEBI:58349"/>
    </ligand>
</feature>
<dbReference type="GO" id="GO:0019632">
    <property type="term" value="P:shikimate metabolic process"/>
    <property type="evidence" value="ECO:0007669"/>
    <property type="project" value="InterPro"/>
</dbReference>
<dbReference type="InterPro" id="IPR036291">
    <property type="entry name" value="NAD(P)-bd_dom_sf"/>
</dbReference>
<name>A0A0K6GSL8_9NEIS</name>
<sequence>MTDRYAVIGNPVSHSQSPFIHNEFAKANGEDIRYEKLFAEVGRFEEVVRAFIAQGGKGLNVTLPFKGNACRMSTELTDRARAAEAVNTLTFTEDGRILGDNTDGVGIVRDIVDNLDVPIVGKQVLILGAGGAVRGVLGPILAEKPASVTIANRTLIKAESLAHHFADHGSVSAVGYEDLRGKHFDLVINATSTSLNNDLPPIPPGIFTARTLAYDMVYSKGLTPFLKRAQAENAGMLADGLGMLVEQAAESYRIWRGRQPETRKVTNMLREVLA</sequence>
<feature type="domain" description="SDH C-terminal" evidence="11">
    <location>
        <begin position="240"/>
        <end position="265"/>
    </location>
</feature>
<dbReference type="GO" id="GO:0005829">
    <property type="term" value="C:cytosol"/>
    <property type="evidence" value="ECO:0007669"/>
    <property type="project" value="TreeGrafter"/>
</dbReference>
<evidence type="ECO:0000256" key="3">
    <source>
        <dbReference type="ARBA" id="ARBA00022605"/>
    </source>
</evidence>
<dbReference type="PANTHER" id="PTHR21089:SF1">
    <property type="entry name" value="BIFUNCTIONAL 3-DEHYDROQUINATE DEHYDRATASE_SHIKIMATE DEHYDROGENASE, CHLOROPLASTIC"/>
    <property type="match status" value="1"/>
</dbReference>
<evidence type="ECO:0000313" key="13">
    <source>
        <dbReference type="Proteomes" id="UP000243535"/>
    </source>
</evidence>
<feature type="binding site" evidence="8">
    <location>
        <position position="62"/>
    </location>
    <ligand>
        <name>shikimate</name>
        <dbReference type="ChEBI" id="CHEBI:36208"/>
    </ligand>
</feature>
<gene>
    <name evidence="8" type="primary">aroE</name>
    <name evidence="12" type="ORF">Ga0061063_0390</name>
</gene>
<dbReference type="STRING" id="375574.GCA_001418035_00189"/>
<evidence type="ECO:0000256" key="6">
    <source>
        <dbReference type="ARBA" id="ARBA00023141"/>
    </source>
</evidence>
<comment type="catalytic activity">
    <reaction evidence="7 8">
        <text>shikimate + NADP(+) = 3-dehydroshikimate + NADPH + H(+)</text>
        <dbReference type="Rhea" id="RHEA:17737"/>
        <dbReference type="ChEBI" id="CHEBI:15378"/>
        <dbReference type="ChEBI" id="CHEBI:16630"/>
        <dbReference type="ChEBI" id="CHEBI:36208"/>
        <dbReference type="ChEBI" id="CHEBI:57783"/>
        <dbReference type="ChEBI" id="CHEBI:58349"/>
        <dbReference type="EC" id="1.1.1.25"/>
    </reaction>
</comment>
<keyword evidence="6 8" id="KW-0057">Aromatic amino acid biosynthesis</keyword>
<dbReference type="FunFam" id="3.40.50.10860:FF:000006">
    <property type="entry name" value="Shikimate dehydrogenase (NADP(+))"/>
    <property type="match status" value="1"/>
</dbReference>
<feature type="binding site" evidence="8">
    <location>
        <begin position="128"/>
        <end position="132"/>
    </location>
    <ligand>
        <name>NADP(+)</name>
        <dbReference type="ChEBI" id="CHEBI:58349"/>
    </ligand>
</feature>
<feature type="domain" description="Quinate/shikimate 5-dehydrogenase/glutamyl-tRNA reductase" evidence="9">
    <location>
        <begin position="120"/>
        <end position="194"/>
    </location>
</feature>
<proteinExistence type="inferred from homology"/>
<feature type="binding site" evidence="8">
    <location>
        <begin position="152"/>
        <end position="157"/>
    </location>
    <ligand>
        <name>NADP(+)</name>
        <dbReference type="ChEBI" id="CHEBI:58349"/>
    </ligand>
</feature>
<dbReference type="RefSeq" id="WP_054284591.1">
    <property type="nucleotide sequence ID" value="NZ_CYHA01000001.1"/>
</dbReference>
<dbReference type="SUPFAM" id="SSF53223">
    <property type="entry name" value="Aminoacid dehydrogenase-like, N-terminal domain"/>
    <property type="match status" value="1"/>
</dbReference>
<reference evidence="13" key="1">
    <citation type="submission" date="2015-08" db="EMBL/GenBank/DDBJ databases">
        <authorList>
            <person name="Varghese N."/>
        </authorList>
    </citation>
    <scope>NUCLEOTIDE SEQUENCE [LARGE SCALE GENOMIC DNA]</scope>
    <source>
        <strain evidence="13">DSM 17901</strain>
    </source>
</reference>
<dbReference type="GO" id="GO:0050661">
    <property type="term" value="F:NADP binding"/>
    <property type="evidence" value="ECO:0007669"/>
    <property type="project" value="InterPro"/>
</dbReference>
<dbReference type="EMBL" id="CYHA01000001">
    <property type="protein sequence ID" value="CUA81548.1"/>
    <property type="molecule type" value="Genomic_DNA"/>
</dbReference>
<evidence type="ECO:0000256" key="1">
    <source>
        <dbReference type="ARBA" id="ARBA00004871"/>
    </source>
</evidence>
<comment type="function">
    <text evidence="8">Involved in the biosynthesis of the chorismate, which leads to the biosynthesis of aromatic amino acids. Catalyzes the reversible NADPH linked reduction of 3-dehydroshikimate (DHSA) to yield shikimate (SA).</text>
</comment>
<dbReference type="InterPro" id="IPR041121">
    <property type="entry name" value="SDH_C"/>
</dbReference>
<protein>
    <recommendedName>
        <fullName evidence="2 8">Shikimate dehydrogenase (NADP(+))</fullName>
        <shortName evidence="8">SDH</shortName>
        <ecNumber evidence="2 8">1.1.1.25</ecNumber>
    </recommendedName>
</protein>
<dbReference type="SUPFAM" id="SSF51735">
    <property type="entry name" value="NAD(P)-binding Rossmann-fold domains"/>
    <property type="match status" value="1"/>
</dbReference>
<keyword evidence="5 8" id="KW-0560">Oxidoreductase</keyword>
<dbReference type="Proteomes" id="UP000243535">
    <property type="component" value="Unassembled WGS sequence"/>
</dbReference>
<dbReference type="GO" id="GO:0009073">
    <property type="term" value="P:aromatic amino acid family biosynthetic process"/>
    <property type="evidence" value="ECO:0007669"/>
    <property type="project" value="UniProtKB-KW"/>
</dbReference>
<evidence type="ECO:0000259" key="11">
    <source>
        <dbReference type="Pfam" id="PF18317"/>
    </source>
</evidence>
<dbReference type="HAMAP" id="MF_00222">
    <property type="entry name" value="Shikimate_DH_AroE"/>
    <property type="match status" value="1"/>
</dbReference>
<evidence type="ECO:0000313" key="12">
    <source>
        <dbReference type="EMBL" id="CUA81548.1"/>
    </source>
</evidence>
<evidence type="ECO:0000259" key="10">
    <source>
        <dbReference type="Pfam" id="PF08501"/>
    </source>
</evidence>
<dbReference type="InterPro" id="IPR011342">
    <property type="entry name" value="Shikimate_DH"/>
</dbReference>
<dbReference type="UniPathway" id="UPA00053">
    <property type="reaction ID" value="UER00087"/>
</dbReference>
<dbReference type="GO" id="GO:0008652">
    <property type="term" value="P:amino acid biosynthetic process"/>
    <property type="evidence" value="ECO:0007669"/>
    <property type="project" value="UniProtKB-KW"/>
</dbReference>
<feature type="binding site" evidence="8">
    <location>
        <position position="247"/>
    </location>
    <ligand>
        <name>shikimate</name>
        <dbReference type="ChEBI" id="CHEBI:36208"/>
    </ligand>
</feature>
<dbReference type="PANTHER" id="PTHR21089">
    <property type="entry name" value="SHIKIMATE DEHYDROGENASE"/>
    <property type="match status" value="1"/>
</dbReference>
<feature type="active site" description="Proton acceptor" evidence="8">
    <location>
        <position position="66"/>
    </location>
</feature>
<feature type="domain" description="Shikimate dehydrogenase substrate binding N-terminal" evidence="10">
    <location>
        <begin position="7"/>
        <end position="89"/>
    </location>
</feature>
<comment type="similarity">
    <text evidence="8">Belongs to the shikimate dehydrogenase family.</text>
</comment>
<dbReference type="GO" id="GO:0009423">
    <property type="term" value="P:chorismate biosynthetic process"/>
    <property type="evidence" value="ECO:0007669"/>
    <property type="project" value="UniProtKB-UniRule"/>
</dbReference>
<feature type="binding site" evidence="8">
    <location>
        <position position="103"/>
    </location>
    <ligand>
        <name>shikimate</name>
        <dbReference type="ChEBI" id="CHEBI:36208"/>
    </ligand>
</feature>
<feature type="binding site" evidence="8">
    <location>
        <begin position="15"/>
        <end position="17"/>
    </location>
    <ligand>
        <name>shikimate</name>
        <dbReference type="ChEBI" id="CHEBI:36208"/>
    </ligand>
</feature>
<accession>A0A0K6GSL8</accession>
<evidence type="ECO:0000256" key="7">
    <source>
        <dbReference type="ARBA" id="ARBA00049442"/>
    </source>
</evidence>
<dbReference type="NCBIfam" id="TIGR00507">
    <property type="entry name" value="aroE"/>
    <property type="match status" value="1"/>
</dbReference>
<dbReference type="NCBIfam" id="NF001310">
    <property type="entry name" value="PRK00258.1-2"/>
    <property type="match status" value="1"/>
</dbReference>
<dbReference type="Gene3D" id="3.40.50.10860">
    <property type="entry name" value="Leucine Dehydrogenase, chain A, domain 1"/>
    <property type="match status" value="1"/>
</dbReference>
<dbReference type="InterPro" id="IPR013708">
    <property type="entry name" value="Shikimate_DH-bd_N"/>
</dbReference>
<evidence type="ECO:0000256" key="4">
    <source>
        <dbReference type="ARBA" id="ARBA00022857"/>
    </source>
</evidence>
<dbReference type="EC" id="1.1.1.25" evidence="2 8"/>
<feature type="binding site" evidence="8">
    <location>
        <position position="78"/>
    </location>
    <ligand>
        <name>NADP(+)</name>
        <dbReference type="ChEBI" id="CHEBI:58349"/>
    </ligand>
</feature>
<evidence type="ECO:0000256" key="8">
    <source>
        <dbReference type="HAMAP-Rule" id="MF_00222"/>
    </source>
</evidence>
<organism evidence="12 13">
    <name type="scientific">Gulbenkiania indica</name>
    <dbReference type="NCBI Taxonomy" id="375574"/>
    <lineage>
        <taxon>Bacteria</taxon>
        <taxon>Pseudomonadati</taxon>
        <taxon>Pseudomonadota</taxon>
        <taxon>Betaproteobacteria</taxon>
        <taxon>Neisseriales</taxon>
        <taxon>Chromobacteriaceae</taxon>
        <taxon>Gulbenkiania</taxon>
    </lineage>
</organism>
<evidence type="ECO:0000256" key="2">
    <source>
        <dbReference type="ARBA" id="ARBA00012962"/>
    </source>
</evidence>
<comment type="subunit">
    <text evidence="8">Homodimer.</text>
</comment>
<comment type="pathway">
    <text evidence="1 8">Metabolic intermediate biosynthesis; chorismate biosynthesis; chorismate from D-erythrose 4-phosphate and phosphoenolpyruvate: step 4/7.</text>
</comment>